<name>A0A9P5H0I5_9HYPO</name>
<feature type="compositionally biased region" description="Polar residues" evidence="1">
    <location>
        <begin position="52"/>
        <end position="61"/>
    </location>
</feature>
<comment type="caution">
    <text evidence="2">The sequence shown here is derived from an EMBL/GenBank/DDBJ whole genome shotgun (WGS) entry which is preliminary data.</text>
</comment>
<evidence type="ECO:0000313" key="2">
    <source>
        <dbReference type="EMBL" id="KAF7543180.1"/>
    </source>
</evidence>
<proteinExistence type="predicted"/>
<dbReference type="EMBL" id="JAANBB010000385">
    <property type="protein sequence ID" value="KAF7543180.1"/>
    <property type="molecule type" value="Genomic_DNA"/>
</dbReference>
<organism evidence="2 3">
    <name type="scientific">Cylindrodendrum hubeiense</name>
    <dbReference type="NCBI Taxonomy" id="595255"/>
    <lineage>
        <taxon>Eukaryota</taxon>
        <taxon>Fungi</taxon>
        <taxon>Dikarya</taxon>
        <taxon>Ascomycota</taxon>
        <taxon>Pezizomycotina</taxon>
        <taxon>Sordariomycetes</taxon>
        <taxon>Hypocreomycetidae</taxon>
        <taxon>Hypocreales</taxon>
        <taxon>Nectriaceae</taxon>
        <taxon>Cylindrodendrum</taxon>
    </lineage>
</organism>
<feature type="region of interest" description="Disordered" evidence="1">
    <location>
        <begin position="45"/>
        <end position="69"/>
    </location>
</feature>
<dbReference type="AlphaFoldDB" id="A0A9P5H0I5"/>
<reference evidence="2" key="1">
    <citation type="submission" date="2020-03" db="EMBL/GenBank/DDBJ databases">
        <title>Draft Genome Sequence of Cylindrodendrum hubeiense.</title>
        <authorList>
            <person name="Buettner E."/>
            <person name="Kellner H."/>
        </authorList>
    </citation>
    <scope>NUCLEOTIDE SEQUENCE</scope>
    <source>
        <strain evidence="2">IHI 201604</strain>
    </source>
</reference>
<keyword evidence="3" id="KW-1185">Reference proteome</keyword>
<evidence type="ECO:0000256" key="1">
    <source>
        <dbReference type="SAM" id="MobiDB-lite"/>
    </source>
</evidence>
<dbReference type="Proteomes" id="UP000722485">
    <property type="component" value="Unassembled WGS sequence"/>
</dbReference>
<gene>
    <name evidence="2" type="ORF">G7Z17_g10947</name>
</gene>
<evidence type="ECO:0000313" key="3">
    <source>
        <dbReference type="Proteomes" id="UP000722485"/>
    </source>
</evidence>
<sequence>MATEFLDMSAFDFEEFDYGYPAFQYCAAINRLIGKAGSSIQATIHPTESENAKSSSESTVIPATDLPEVPSTDSAAIDIEYDYDGNGVHITAKGKLAS</sequence>
<accession>A0A9P5H0I5</accession>
<protein>
    <submittedName>
        <fullName evidence="2">Uncharacterized protein</fullName>
    </submittedName>
</protein>